<evidence type="ECO:0000313" key="4">
    <source>
        <dbReference type="Proteomes" id="UP001162480"/>
    </source>
</evidence>
<dbReference type="EMBL" id="OX597814">
    <property type="protein sequence ID" value="CAI9715194.1"/>
    <property type="molecule type" value="Genomic_DNA"/>
</dbReference>
<keyword evidence="4" id="KW-1185">Reference proteome</keyword>
<protein>
    <submittedName>
        <fullName evidence="3">Uncharacterized protein</fullName>
    </submittedName>
</protein>
<feature type="coiled-coil region" evidence="1">
    <location>
        <begin position="51"/>
        <end position="78"/>
    </location>
</feature>
<dbReference type="AlphaFoldDB" id="A0AA36AFK9"/>
<reference evidence="3" key="1">
    <citation type="submission" date="2023-08" db="EMBL/GenBank/DDBJ databases">
        <authorList>
            <person name="Alioto T."/>
            <person name="Alioto T."/>
            <person name="Gomez Garrido J."/>
        </authorList>
    </citation>
    <scope>NUCLEOTIDE SEQUENCE</scope>
</reference>
<proteinExistence type="predicted"/>
<evidence type="ECO:0000313" key="3">
    <source>
        <dbReference type="EMBL" id="CAI9715194.1"/>
    </source>
</evidence>
<keyword evidence="1" id="KW-0175">Coiled coil</keyword>
<organism evidence="3 4">
    <name type="scientific">Octopus vulgaris</name>
    <name type="common">Common octopus</name>
    <dbReference type="NCBI Taxonomy" id="6645"/>
    <lineage>
        <taxon>Eukaryota</taxon>
        <taxon>Metazoa</taxon>
        <taxon>Spiralia</taxon>
        <taxon>Lophotrochozoa</taxon>
        <taxon>Mollusca</taxon>
        <taxon>Cephalopoda</taxon>
        <taxon>Coleoidea</taxon>
        <taxon>Octopodiformes</taxon>
        <taxon>Octopoda</taxon>
        <taxon>Incirrata</taxon>
        <taxon>Octopodidae</taxon>
        <taxon>Octopus</taxon>
    </lineage>
</organism>
<name>A0AA36AFK9_OCTVU</name>
<accession>A0AA36AFK9</accession>
<gene>
    <name evidence="3" type="ORF">OCTVUL_1B005328</name>
</gene>
<feature type="region of interest" description="Disordered" evidence="2">
    <location>
        <begin position="1"/>
        <end position="30"/>
    </location>
</feature>
<evidence type="ECO:0000256" key="2">
    <source>
        <dbReference type="SAM" id="MobiDB-lite"/>
    </source>
</evidence>
<sequence length="146" mass="16617">MVRFENREVGVDREKSRQEEQRNSDGAVKDEERKLYRVNPDTVMNGNAGEMNQLDNELLEIQRRLAELGNALEEKKIQMNMRRVDRSITNKVTQRINTVIPYIQSEDITQTGNLLRVIALLVEEKLQLKGTRNGGNHGGNGALKGT</sequence>
<dbReference type="Proteomes" id="UP001162480">
    <property type="component" value="Chromosome 1"/>
</dbReference>
<evidence type="ECO:0000256" key="1">
    <source>
        <dbReference type="SAM" id="Coils"/>
    </source>
</evidence>